<feature type="domain" description="RRM" evidence="3">
    <location>
        <begin position="32"/>
        <end position="109"/>
    </location>
</feature>
<protein>
    <recommendedName>
        <fullName evidence="3">RRM domain-containing protein</fullName>
    </recommendedName>
</protein>
<feature type="region of interest" description="Disordered" evidence="2">
    <location>
        <begin position="346"/>
        <end position="457"/>
    </location>
</feature>
<dbReference type="AlphaFoldDB" id="A0A5N6NU48"/>
<dbReference type="SMART" id="SM00360">
    <property type="entry name" value="RRM"/>
    <property type="match status" value="1"/>
</dbReference>
<dbReference type="Gene3D" id="3.30.70.330">
    <property type="match status" value="1"/>
</dbReference>
<feature type="compositionally biased region" description="Basic and acidic residues" evidence="2">
    <location>
        <begin position="423"/>
        <end position="433"/>
    </location>
</feature>
<evidence type="ECO:0000256" key="2">
    <source>
        <dbReference type="SAM" id="MobiDB-lite"/>
    </source>
</evidence>
<dbReference type="InterPro" id="IPR012677">
    <property type="entry name" value="Nucleotide-bd_a/b_plait_sf"/>
</dbReference>
<name>A0A5N6NU48_9ASTR</name>
<evidence type="ECO:0000259" key="3">
    <source>
        <dbReference type="PROSITE" id="PS50102"/>
    </source>
</evidence>
<gene>
    <name evidence="4" type="ORF">E3N88_17183</name>
</gene>
<dbReference type="PANTHER" id="PTHR33710:SF64">
    <property type="entry name" value="ENDONUCLEASE_EXONUCLEASE_PHOSPHATASE DOMAIN-CONTAINING PROTEIN"/>
    <property type="match status" value="1"/>
</dbReference>
<reference evidence="4 5" key="1">
    <citation type="submission" date="2019-05" db="EMBL/GenBank/DDBJ databases">
        <title>Mikania micrantha, genome provides insights into the molecular mechanism of rapid growth.</title>
        <authorList>
            <person name="Liu B."/>
        </authorList>
    </citation>
    <scope>NUCLEOTIDE SEQUENCE [LARGE SCALE GENOMIC DNA]</scope>
    <source>
        <strain evidence="4">NLD-2019</strain>
        <tissue evidence="4">Leaf</tissue>
    </source>
</reference>
<dbReference type="PROSITE" id="PS50102">
    <property type="entry name" value="RRM"/>
    <property type="match status" value="1"/>
</dbReference>
<dbReference type="Pfam" id="PF00076">
    <property type="entry name" value="RRM_1"/>
    <property type="match status" value="1"/>
</dbReference>
<sequence length="833" mass="95045">MEDGWEKVKGRTSWKKTQKVSGRRDHSYHRHITFYVANLPPDCSRMELMKEFSRYGKVLDAYVASKKDRSHCHFGFVRFPLVDNPQTLETDLNNIKMRNLKLAVNIAKYDRKGNAQVYQQVQKERMEPRKEFYGSSYGNGNSWRENGKTFKEAVLNKTVPELKKVVIPVNYCSKSQLTWSSNTLVGSVKGISILCSLAELLKDYGNHTLRYLGGLDVLITFKNTKESEVFLSNSQFWSEWFSRLGQWEGNSIPLERIAWLRITGVPIPLWDSNIFDRIGSTFGRVIQSSDASLLDLNLTQDYVAVLTNTLEPINGGVLLSWQDKNYTCWVLEERREWSPNFVCNHPESQSESWVHKARDPDLQPDDEMEDGQPTLEDEQPYASRNEPSINELFRFTSGKTNKSPCRTRKGPRRCNLENPRSFSNHEDGPIKDLRPKKRSRSNYEMERSGDGPYLMGQGKYLDLNSSPDNLMAIQDSISPGMDNASDEVITDTGMGDIQDSLSPRMDNASEEVIADTGMGAQLGRSHPNQEINEEVGNTITVAESVGIHLTGHEKEVCENILEEGRSGGLMCIWDPTKFTKLSVTQENNFILLNGVVPGCEKIFHIINLYAPQEVREKELLWEKLENLKADGEGFWVINGDFNEVRTPAERLNSEFNPMGALAFNSFIFNCQLVEYNMEGNGFTCMKGLGEKFSKLDRFLVNDNFVNEWPNAAASILERKYSDHCPIILVTTNVDFGPTPFKFFTSWLRFEGMEEVVITAIESVHRRGKPDTRLASKLRAVKYALKPWIKLNKKRNVEKLNSLNHIVSNYEQAAIQGKFVEPHLVIYILHVFLG</sequence>
<proteinExistence type="predicted"/>
<dbReference type="EMBL" id="SZYD01000009">
    <property type="protein sequence ID" value="KAD5317237.1"/>
    <property type="molecule type" value="Genomic_DNA"/>
</dbReference>
<accession>A0A5N6NU48</accession>
<evidence type="ECO:0000256" key="1">
    <source>
        <dbReference type="PROSITE-ProRule" id="PRU00176"/>
    </source>
</evidence>
<dbReference type="Gene3D" id="3.60.10.10">
    <property type="entry name" value="Endonuclease/exonuclease/phosphatase"/>
    <property type="match status" value="1"/>
</dbReference>
<evidence type="ECO:0000313" key="5">
    <source>
        <dbReference type="Proteomes" id="UP000326396"/>
    </source>
</evidence>
<dbReference type="SUPFAM" id="SSF54928">
    <property type="entry name" value="RNA-binding domain, RBD"/>
    <property type="match status" value="1"/>
</dbReference>
<evidence type="ECO:0000313" key="4">
    <source>
        <dbReference type="EMBL" id="KAD5317237.1"/>
    </source>
</evidence>
<keyword evidence="5" id="KW-1185">Reference proteome</keyword>
<dbReference type="InterPro" id="IPR036691">
    <property type="entry name" value="Endo/exonu/phosph_ase_sf"/>
</dbReference>
<feature type="compositionally biased region" description="Acidic residues" evidence="2">
    <location>
        <begin position="362"/>
        <end position="379"/>
    </location>
</feature>
<comment type="caution">
    <text evidence="4">The sequence shown here is derived from an EMBL/GenBank/DDBJ whole genome shotgun (WGS) entry which is preliminary data.</text>
</comment>
<organism evidence="4 5">
    <name type="scientific">Mikania micrantha</name>
    <name type="common">bitter vine</name>
    <dbReference type="NCBI Taxonomy" id="192012"/>
    <lineage>
        <taxon>Eukaryota</taxon>
        <taxon>Viridiplantae</taxon>
        <taxon>Streptophyta</taxon>
        <taxon>Embryophyta</taxon>
        <taxon>Tracheophyta</taxon>
        <taxon>Spermatophyta</taxon>
        <taxon>Magnoliopsida</taxon>
        <taxon>eudicotyledons</taxon>
        <taxon>Gunneridae</taxon>
        <taxon>Pentapetalae</taxon>
        <taxon>asterids</taxon>
        <taxon>campanulids</taxon>
        <taxon>Asterales</taxon>
        <taxon>Asteraceae</taxon>
        <taxon>Asteroideae</taxon>
        <taxon>Heliantheae alliance</taxon>
        <taxon>Eupatorieae</taxon>
        <taxon>Mikania</taxon>
    </lineage>
</organism>
<dbReference type="InterPro" id="IPR000504">
    <property type="entry name" value="RRM_dom"/>
</dbReference>
<dbReference type="PANTHER" id="PTHR33710">
    <property type="entry name" value="BNAC02G09200D PROTEIN"/>
    <property type="match status" value="1"/>
</dbReference>
<dbReference type="Proteomes" id="UP000326396">
    <property type="component" value="Linkage Group LG17"/>
</dbReference>
<dbReference type="SUPFAM" id="SSF56219">
    <property type="entry name" value="DNase I-like"/>
    <property type="match status" value="1"/>
</dbReference>
<dbReference type="GO" id="GO:0003723">
    <property type="term" value="F:RNA binding"/>
    <property type="evidence" value="ECO:0007669"/>
    <property type="project" value="UniProtKB-UniRule"/>
</dbReference>
<dbReference type="OrthoDB" id="1932741at2759"/>
<dbReference type="InterPro" id="IPR035979">
    <property type="entry name" value="RBD_domain_sf"/>
</dbReference>
<keyword evidence="1" id="KW-0694">RNA-binding</keyword>